<evidence type="ECO:0000256" key="4">
    <source>
        <dbReference type="PROSITE-ProRule" id="PRU00433"/>
    </source>
</evidence>
<organism evidence="8 9">
    <name type="scientific">Aliirhizobium smilacinae</name>
    <dbReference type="NCBI Taxonomy" id="1395944"/>
    <lineage>
        <taxon>Bacteria</taxon>
        <taxon>Pseudomonadati</taxon>
        <taxon>Pseudomonadota</taxon>
        <taxon>Alphaproteobacteria</taxon>
        <taxon>Hyphomicrobiales</taxon>
        <taxon>Rhizobiaceae</taxon>
        <taxon>Aliirhizobium</taxon>
    </lineage>
</organism>
<name>A0A5C4XC08_9HYPH</name>
<keyword evidence="1 4" id="KW-0349">Heme</keyword>
<dbReference type="GO" id="GO:0009055">
    <property type="term" value="F:electron transfer activity"/>
    <property type="evidence" value="ECO:0007669"/>
    <property type="project" value="InterPro"/>
</dbReference>
<dbReference type="SUPFAM" id="SSF46626">
    <property type="entry name" value="Cytochrome c"/>
    <property type="match status" value="1"/>
</dbReference>
<dbReference type="OrthoDB" id="5770300at2"/>
<dbReference type="Gene3D" id="1.10.760.10">
    <property type="entry name" value="Cytochrome c-like domain"/>
    <property type="match status" value="1"/>
</dbReference>
<evidence type="ECO:0000256" key="3">
    <source>
        <dbReference type="ARBA" id="ARBA00023004"/>
    </source>
</evidence>
<dbReference type="Pfam" id="PF13442">
    <property type="entry name" value="Cytochrome_CBB3"/>
    <property type="match status" value="1"/>
</dbReference>
<dbReference type="EMBL" id="VDMN01000007">
    <property type="protein sequence ID" value="TNM61003.1"/>
    <property type="molecule type" value="Genomic_DNA"/>
</dbReference>
<feature type="region of interest" description="Disordered" evidence="5">
    <location>
        <begin position="156"/>
        <end position="181"/>
    </location>
</feature>
<evidence type="ECO:0000256" key="5">
    <source>
        <dbReference type="SAM" id="MobiDB-lite"/>
    </source>
</evidence>
<feature type="domain" description="Cytochrome c" evidence="7">
    <location>
        <begin position="48"/>
        <end position="152"/>
    </location>
</feature>
<dbReference type="InterPro" id="IPR036909">
    <property type="entry name" value="Cyt_c-like_dom_sf"/>
</dbReference>
<proteinExistence type="predicted"/>
<evidence type="ECO:0000313" key="8">
    <source>
        <dbReference type="EMBL" id="TNM61003.1"/>
    </source>
</evidence>
<feature type="signal peptide" evidence="6">
    <location>
        <begin position="1"/>
        <end position="31"/>
    </location>
</feature>
<feature type="chain" id="PRO_5023035213" evidence="6">
    <location>
        <begin position="32"/>
        <end position="181"/>
    </location>
</feature>
<dbReference type="InterPro" id="IPR022411">
    <property type="entry name" value="C-typ_cyt_methanol_metab-rel"/>
</dbReference>
<gene>
    <name evidence="8" type="ORF">FHP24_24780</name>
</gene>
<dbReference type="GO" id="GO:0046872">
    <property type="term" value="F:metal ion binding"/>
    <property type="evidence" value="ECO:0007669"/>
    <property type="project" value="UniProtKB-KW"/>
</dbReference>
<keyword evidence="2 4" id="KW-0479">Metal-binding</keyword>
<dbReference type="NCBIfam" id="TIGR03874">
    <property type="entry name" value="4cys_cytochr"/>
    <property type="match status" value="1"/>
</dbReference>
<dbReference type="AlphaFoldDB" id="A0A5C4XC08"/>
<protein>
    <submittedName>
        <fullName evidence="8">C-type cytochrome, methanol metabolism-related</fullName>
    </submittedName>
</protein>
<dbReference type="PROSITE" id="PS51007">
    <property type="entry name" value="CYTC"/>
    <property type="match status" value="1"/>
</dbReference>
<accession>A0A5C4XC08</accession>
<keyword evidence="9" id="KW-1185">Reference proteome</keyword>
<dbReference type="Proteomes" id="UP000311605">
    <property type="component" value="Unassembled WGS sequence"/>
</dbReference>
<evidence type="ECO:0000259" key="7">
    <source>
        <dbReference type="PROSITE" id="PS51007"/>
    </source>
</evidence>
<dbReference type="InterPro" id="IPR009056">
    <property type="entry name" value="Cyt_c-like_dom"/>
</dbReference>
<evidence type="ECO:0000313" key="9">
    <source>
        <dbReference type="Proteomes" id="UP000311605"/>
    </source>
</evidence>
<feature type="compositionally biased region" description="Basic and acidic residues" evidence="5">
    <location>
        <begin position="163"/>
        <end position="175"/>
    </location>
</feature>
<dbReference type="PROSITE" id="PS51257">
    <property type="entry name" value="PROKAR_LIPOPROTEIN"/>
    <property type="match status" value="1"/>
</dbReference>
<dbReference type="GO" id="GO:0020037">
    <property type="term" value="F:heme binding"/>
    <property type="evidence" value="ECO:0007669"/>
    <property type="project" value="InterPro"/>
</dbReference>
<evidence type="ECO:0000256" key="1">
    <source>
        <dbReference type="ARBA" id="ARBA00022617"/>
    </source>
</evidence>
<evidence type="ECO:0000256" key="6">
    <source>
        <dbReference type="SAM" id="SignalP"/>
    </source>
</evidence>
<comment type="caution">
    <text evidence="8">The sequence shown here is derived from an EMBL/GenBank/DDBJ whole genome shotgun (WGS) entry which is preliminary data.</text>
</comment>
<sequence>MAFRNAALAFGIVAISFLTSCPFPTSGMALADDDKEKAAAVTEEDGKFLDKDGNPTFKIQADGTVDWYTFSGYRRYHSDCHVCHGPDGVGSSYAPALADSLKRMDYASFLSIVAEGRKNVGGGKENVMPAFGDNKNVYCYLDDIYVYLRARAVGAAPRGRPPKKADKPQGAKDYETSCMGG</sequence>
<keyword evidence="6" id="KW-0732">Signal</keyword>
<reference evidence="8 9" key="1">
    <citation type="submission" date="2019-06" db="EMBL/GenBank/DDBJ databases">
        <title>The draft genome of Rhizobium smilacinae PTYR-5.</title>
        <authorList>
            <person name="Liu L."/>
            <person name="Li L."/>
            <person name="Zhang X."/>
        </authorList>
    </citation>
    <scope>NUCLEOTIDE SEQUENCE [LARGE SCALE GENOMIC DNA]</scope>
    <source>
        <strain evidence="8 9">PTYR-5</strain>
    </source>
</reference>
<keyword evidence="3 4" id="KW-0408">Iron</keyword>
<evidence type="ECO:0000256" key="2">
    <source>
        <dbReference type="ARBA" id="ARBA00022723"/>
    </source>
</evidence>